<feature type="region of interest" description="Disordered" evidence="5">
    <location>
        <begin position="21"/>
        <end position="63"/>
    </location>
</feature>
<dbReference type="EMBL" id="CAJNNW010033474">
    <property type="protein sequence ID" value="CAE8719122.1"/>
    <property type="molecule type" value="Genomic_DNA"/>
</dbReference>
<organism evidence="6 7">
    <name type="scientific">Polarella glacialis</name>
    <name type="common">Dinoflagellate</name>
    <dbReference type="NCBI Taxonomy" id="89957"/>
    <lineage>
        <taxon>Eukaryota</taxon>
        <taxon>Sar</taxon>
        <taxon>Alveolata</taxon>
        <taxon>Dinophyceae</taxon>
        <taxon>Suessiales</taxon>
        <taxon>Suessiaceae</taxon>
        <taxon>Polarella</taxon>
    </lineage>
</organism>
<reference evidence="6" key="1">
    <citation type="submission" date="2021-02" db="EMBL/GenBank/DDBJ databases">
        <authorList>
            <person name="Dougan E. K."/>
            <person name="Rhodes N."/>
            <person name="Thang M."/>
            <person name="Chan C."/>
        </authorList>
    </citation>
    <scope>NUCLEOTIDE SEQUENCE</scope>
</reference>
<dbReference type="Pfam" id="PF01795">
    <property type="entry name" value="Methyltransf_5"/>
    <property type="match status" value="1"/>
</dbReference>
<dbReference type="InterPro" id="IPR023397">
    <property type="entry name" value="SAM-dep_MeTrfase_MraW_recog"/>
</dbReference>
<dbReference type="SUPFAM" id="SSF53335">
    <property type="entry name" value="S-adenosyl-L-methionine-dependent methyltransferases"/>
    <property type="match status" value="1"/>
</dbReference>
<sequence length="438" mass="47954">MELELETARLQLDAKLVAGGNDNNNYSNSNNNFNNNNSKSNNDSNHHPCQSPKEEAPAAREEKTQVSFVAEMALGPAPELPVTGRGRWSSGPRSGLPGLHETAGRTVLLDEAVEALMQCGGPDATYVDCTFGHGGHASEILRRLSPLEGRLVAMDLDPAAAQSARALSLSDDRLEWHHRPFGDLLQVVPTAQEVAGVLLDLGHHLSPAEERIRGFSFLDDVPLDLRLNASCGLPASEWLQTVSVPELAYVLHQNGEDWDPPLLAHRLAEAIVEHQRRIGPFRSSLELVEVCRSTKLGLDDRGLHPAKLTFQAIRAFLNQETGQLQMAMEAAMERLVPGGRLIIITYRRKEATLVKRFIRENEAPDPRFAAFVTPERLGELFPLATTSLPYACTQVCEPIRASPEETARNPRARPAQLHVLIGPVGVAPWAWSHSSAPG</sequence>
<dbReference type="Gene3D" id="3.40.50.150">
    <property type="entry name" value="Vaccinia Virus protein VP39"/>
    <property type="match status" value="1"/>
</dbReference>
<accession>A0A813L6L7</accession>
<dbReference type="GO" id="GO:0005737">
    <property type="term" value="C:cytoplasm"/>
    <property type="evidence" value="ECO:0007669"/>
    <property type="project" value="TreeGrafter"/>
</dbReference>
<dbReference type="InterPro" id="IPR002903">
    <property type="entry name" value="RsmH"/>
</dbReference>
<evidence type="ECO:0000256" key="1">
    <source>
        <dbReference type="ARBA" id="ARBA00010396"/>
    </source>
</evidence>
<dbReference type="GO" id="GO:0070475">
    <property type="term" value="P:rRNA base methylation"/>
    <property type="evidence" value="ECO:0007669"/>
    <property type="project" value="TreeGrafter"/>
</dbReference>
<feature type="compositionally biased region" description="Basic and acidic residues" evidence="5">
    <location>
        <begin position="52"/>
        <end position="63"/>
    </location>
</feature>
<dbReference type="Proteomes" id="UP000626109">
    <property type="component" value="Unassembled WGS sequence"/>
</dbReference>
<evidence type="ECO:0000256" key="2">
    <source>
        <dbReference type="ARBA" id="ARBA00022603"/>
    </source>
</evidence>
<feature type="compositionally biased region" description="Low complexity" evidence="5">
    <location>
        <begin position="84"/>
        <end position="99"/>
    </location>
</feature>
<evidence type="ECO:0000313" key="7">
    <source>
        <dbReference type="Proteomes" id="UP000626109"/>
    </source>
</evidence>
<keyword evidence="3" id="KW-0808">Transferase</keyword>
<dbReference type="GO" id="GO:0071424">
    <property type="term" value="F:rRNA (cytosine-N4-)-methyltransferase activity"/>
    <property type="evidence" value="ECO:0007669"/>
    <property type="project" value="TreeGrafter"/>
</dbReference>
<feature type="compositionally biased region" description="Low complexity" evidence="5">
    <location>
        <begin position="21"/>
        <end position="43"/>
    </location>
</feature>
<evidence type="ECO:0000256" key="4">
    <source>
        <dbReference type="ARBA" id="ARBA00022691"/>
    </source>
</evidence>
<comment type="caution">
    <text evidence="6">The sequence shown here is derived from an EMBL/GenBank/DDBJ whole genome shotgun (WGS) entry which is preliminary data.</text>
</comment>
<dbReference type="PANTHER" id="PTHR11265">
    <property type="entry name" value="S-ADENOSYL-METHYLTRANSFERASE MRAW"/>
    <property type="match status" value="1"/>
</dbReference>
<evidence type="ECO:0000313" key="6">
    <source>
        <dbReference type="EMBL" id="CAE8719122.1"/>
    </source>
</evidence>
<evidence type="ECO:0000256" key="3">
    <source>
        <dbReference type="ARBA" id="ARBA00022679"/>
    </source>
</evidence>
<dbReference type="AlphaFoldDB" id="A0A813L6L7"/>
<feature type="region of interest" description="Disordered" evidence="5">
    <location>
        <begin position="75"/>
        <end position="99"/>
    </location>
</feature>
<dbReference type="SUPFAM" id="SSF81799">
    <property type="entry name" value="Putative methyltransferase TM0872, insert domain"/>
    <property type="match status" value="1"/>
</dbReference>
<name>A0A813L6L7_POLGL</name>
<dbReference type="NCBIfam" id="TIGR00006">
    <property type="entry name" value="16S rRNA (cytosine(1402)-N(4))-methyltransferase RsmH"/>
    <property type="match status" value="1"/>
</dbReference>
<proteinExistence type="inferred from homology"/>
<evidence type="ECO:0000256" key="5">
    <source>
        <dbReference type="SAM" id="MobiDB-lite"/>
    </source>
</evidence>
<dbReference type="HAMAP" id="MF_01007">
    <property type="entry name" value="16SrRNA_methyltr_H"/>
    <property type="match status" value="1"/>
</dbReference>
<keyword evidence="2" id="KW-0489">Methyltransferase</keyword>
<dbReference type="InterPro" id="IPR029063">
    <property type="entry name" value="SAM-dependent_MTases_sf"/>
</dbReference>
<protein>
    <submittedName>
        <fullName evidence="6">Uncharacterized protein</fullName>
    </submittedName>
</protein>
<dbReference type="PANTHER" id="PTHR11265:SF0">
    <property type="entry name" value="12S RRNA N4-METHYLCYTIDINE METHYLTRANSFERASE"/>
    <property type="match status" value="1"/>
</dbReference>
<dbReference type="Gene3D" id="1.10.150.170">
    <property type="entry name" value="Putative methyltransferase TM0872, insert domain"/>
    <property type="match status" value="1"/>
</dbReference>
<gene>
    <name evidence="6" type="ORF">PGLA2088_LOCUS40456</name>
</gene>
<keyword evidence="4" id="KW-0949">S-adenosyl-L-methionine</keyword>
<comment type="similarity">
    <text evidence="1">Belongs to the methyltransferase superfamily. RsmH family.</text>
</comment>